<evidence type="ECO:0000256" key="1">
    <source>
        <dbReference type="ARBA" id="ARBA00001412"/>
    </source>
</evidence>
<evidence type="ECO:0000256" key="11">
    <source>
        <dbReference type="PIRSR" id="PIRSR001084-3"/>
    </source>
</evidence>
<evidence type="ECO:0000256" key="8">
    <source>
        <dbReference type="PIRNR" id="PIRNR001084"/>
    </source>
</evidence>
<feature type="binding site" evidence="11">
    <location>
        <position position="151"/>
    </location>
    <ligand>
        <name>Zn(2+)</name>
        <dbReference type="ChEBI" id="CHEBI:29105"/>
    </ligand>
</feature>
<evidence type="ECO:0000259" key="13">
    <source>
        <dbReference type="Pfam" id="PF08532"/>
    </source>
</evidence>
<feature type="active site" description="Nucleophile" evidence="9">
    <location>
        <position position="303"/>
    </location>
</feature>
<dbReference type="Pfam" id="PF02449">
    <property type="entry name" value="Glyco_hydro_42"/>
    <property type="match status" value="1"/>
</dbReference>
<protein>
    <recommendedName>
        <fullName evidence="3 8">Beta-galactosidase</fullName>
        <shortName evidence="8">Beta-gal</shortName>
        <ecNumber evidence="3 8">3.2.1.23</ecNumber>
    </recommendedName>
</protein>
<evidence type="ECO:0000313" key="15">
    <source>
        <dbReference type="Proteomes" id="UP000886876"/>
    </source>
</evidence>
<dbReference type="Gene3D" id="3.40.50.880">
    <property type="match status" value="1"/>
</dbReference>
<dbReference type="CDD" id="cd03143">
    <property type="entry name" value="A4_beta-galactosidase_middle_domain"/>
    <property type="match status" value="1"/>
</dbReference>
<dbReference type="InterPro" id="IPR029062">
    <property type="entry name" value="Class_I_gatase-like"/>
</dbReference>
<sequence>MFLGVDYYPEQWGPSLMEADLDRIAELGCNVIRIGEFAWRLMEPEEGRYDFSFFDRVIEKAGERGLDVIFGTPTAAPPAWLVCKCEDVLPTMANGSRLAYGGRHTVCYSSRSYLERCKGIVRALAEHYRDERRIVAWQIDNELGHEGSDKCYCENCRRGFATWLERKYGDTARLNSAWGTVFWGQEYGSFDEVPVPTETIAAHNPALRLDWERFCSEKLVNFAAMQARIIRELVPGAVITHDFPGGGPGKTLDYTSVAALLDRVSYNNYPVWGGQMTPLPPSEIAFGLDHMRGLKGESFWITEAIMGAQGHDLTGCLPRPGQAKLWSWQAMAHGCEGLLYFRYRGAARGAEQFCYGIIDPDNLKGRRFYEAQSFFKEAREFESELKTPIHSDAAILYDYDSLASLRIQPQSPLLDGGRELRRLHGALYRCGLGVDVIPAGRDFSGYKLVLLPSMTVTDADFRRRLCEFVEGGGVAVLTFRTAVKGRDNELVFGERLPVGLCELLGMHVAGSESADSPDAFELTGGGRAGVFREMLVPTTARTLYGYADEFYGEFAAVTQNDYGRGTACYIGTAPDDRTLGSVVKSAALRAGLEPQTLPEGVELARRGRLSILMNHNSRPAEALGRSLAPFEVKTFLD</sequence>
<evidence type="ECO:0000256" key="10">
    <source>
        <dbReference type="PIRSR" id="PIRSR001084-2"/>
    </source>
</evidence>
<feature type="binding site" evidence="10">
    <location>
        <position position="141"/>
    </location>
    <ligand>
        <name>substrate</name>
    </ligand>
</feature>
<dbReference type="InterPro" id="IPR013529">
    <property type="entry name" value="Glyco_hydro_42_N"/>
</dbReference>
<dbReference type="PANTHER" id="PTHR36447:SF2">
    <property type="entry name" value="BETA-GALACTOSIDASE YESZ"/>
    <property type="match status" value="1"/>
</dbReference>
<dbReference type="Gene3D" id="3.20.20.80">
    <property type="entry name" value="Glycosidases"/>
    <property type="match status" value="1"/>
</dbReference>
<dbReference type="GO" id="GO:0009341">
    <property type="term" value="C:beta-galactosidase complex"/>
    <property type="evidence" value="ECO:0007669"/>
    <property type="project" value="InterPro"/>
</dbReference>
<keyword evidence="7 8" id="KW-0326">Glycosidase</keyword>
<dbReference type="GO" id="GO:0046872">
    <property type="term" value="F:metal ion binding"/>
    <property type="evidence" value="ECO:0007669"/>
    <property type="project" value="UniProtKB-KW"/>
</dbReference>
<evidence type="ECO:0000259" key="12">
    <source>
        <dbReference type="Pfam" id="PF02449"/>
    </source>
</evidence>
<feature type="binding site" evidence="11">
    <location>
        <position position="156"/>
    </location>
    <ligand>
        <name>Zn(2+)</name>
        <dbReference type="ChEBI" id="CHEBI:29105"/>
    </ligand>
</feature>
<comment type="similarity">
    <text evidence="2 8">Belongs to the glycosyl hydrolase 42 family.</text>
</comment>
<dbReference type="GO" id="GO:0004565">
    <property type="term" value="F:beta-galactosidase activity"/>
    <property type="evidence" value="ECO:0007669"/>
    <property type="project" value="UniProtKB-EC"/>
</dbReference>
<dbReference type="InterPro" id="IPR003476">
    <property type="entry name" value="Glyco_hydro_42"/>
</dbReference>
<keyword evidence="6 11" id="KW-0862">Zinc</keyword>
<comment type="catalytic activity">
    <reaction evidence="1 8">
        <text>Hydrolysis of terminal non-reducing beta-D-galactose residues in beta-D-galactosides.</text>
        <dbReference type="EC" id="3.2.1.23"/>
    </reaction>
</comment>
<dbReference type="SUPFAM" id="SSF52317">
    <property type="entry name" value="Class I glutamine amidotransferase-like"/>
    <property type="match status" value="1"/>
</dbReference>
<name>A0A9D1G4L6_9FIRM</name>
<reference evidence="14" key="2">
    <citation type="journal article" date="2021" name="PeerJ">
        <title>Extensive microbial diversity within the chicken gut microbiome revealed by metagenomics and culture.</title>
        <authorList>
            <person name="Gilroy R."/>
            <person name="Ravi A."/>
            <person name="Getino M."/>
            <person name="Pursley I."/>
            <person name="Horton D.L."/>
            <person name="Alikhan N.F."/>
            <person name="Baker D."/>
            <person name="Gharbi K."/>
            <person name="Hall N."/>
            <person name="Watson M."/>
            <person name="Adriaenssens E.M."/>
            <person name="Foster-Nyarko E."/>
            <person name="Jarju S."/>
            <person name="Secka A."/>
            <person name="Antonio M."/>
            <person name="Oren A."/>
            <person name="Chaudhuri R.R."/>
            <person name="La Ragione R."/>
            <person name="Hildebrand F."/>
            <person name="Pallen M.J."/>
        </authorList>
    </citation>
    <scope>NUCLEOTIDE SEQUENCE</scope>
    <source>
        <strain evidence="14">ChiHecec3B27-6122</strain>
    </source>
</reference>
<dbReference type="Proteomes" id="UP000886876">
    <property type="component" value="Unassembled WGS sequence"/>
</dbReference>
<feature type="binding site" evidence="11">
    <location>
        <position position="107"/>
    </location>
    <ligand>
        <name>Zn(2+)</name>
        <dbReference type="ChEBI" id="CHEBI:29105"/>
    </ligand>
</feature>
<dbReference type="InterPro" id="IPR013738">
    <property type="entry name" value="Beta_galactosidase_Trimer"/>
</dbReference>
<dbReference type="Pfam" id="PF08532">
    <property type="entry name" value="Glyco_hydro_42M"/>
    <property type="match status" value="1"/>
</dbReference>
<dbReference type="PIRSF" id="PIRSF001084">
    <property type="entry name" value="B-galactosidase"/>
    <property type="match status" value="1"/>
</dbReference>
<feature type="binding site" evidence="11">
    <location>
        <position position="153"/>
    </location>
    <ligand>
        <name>Zn(2+)</name>
        <dbReference type="ChEBI" id="CHEBI:29105"/>
    </ligand>
</feature>
<dbReference type="InterPro" id="IPR017853">
    <property type="entry name" value="GH"/>
</dbReference>
<feature type="binding site" evidence="10">
    <location>
        <position position="103"/>
    </location>
    <ligand>
        <name>substrate</name>
    </ligand>
</feature>
<comment type="caution">
    <text evidence="14">The sequence shown here is derived from an EMBL/GenBank/DDBJ whole genome shotgun (WGS) entry which is preliminary data.</text>
</comment>
<evidence type="ECO:0000256" key="9">
    <source>
        <dbReference type="PIRSR" id="PIRSR001084-1"/>
    </source>
</evidence>
<keyword evidence="4 11" id="KW-0479">Metal-binding</keyword>
<dbReference type="PANTHER" id="PTHR36447">
    <property type="entry name" value="BETA-GALACTOSIDASE GANA"/>
    <property type="match status" value="1"/>
</dbReference>
<evidence type="ECO:0000256" key="5">
    <source>
        <dbReference type="ARBA" id="ARBA00022801"/>
    </source>
</evidence>
<dbReference type="SUPFAM" id="SSF51445">
    <property type="entry name" value="(Trans)glycosidases"/>
    <property type="match status" value="1"/>
</dbReference>
<dbReference type="AlphaFoldDB" id="A0A9D1G4L6"/>
<organism evidence="14 15">
    <name type="scientific">Candidatus Scatomorpha pullistercoris</name>
    <dbReference type="NCBI Taxonomy" id="2840929"/>
    <lineage>
        <taxon>Bacteria</taxon>
        <taxon>Bacillati</taxon>
        <taxon>Bacillota</taxon>
        <taxon>Clostridia</taxon>
        <taxon>Eubacteriales</taxon>
        <taxon>Candidatus Scatomorpha</taxon>
    </lineage>
</organism>
<evidence type="ECO:0000256" key="7">
    <source>
        <dbReference type="ARBA" id="ARBA00023295"/>
    </source>
</evidence>
<evidence type="ECO:0000313" key="14">
    <source>
        <dbReference type="EMBL" id="HIS97163.1"/>
    </source>
</evidence>
<dbReference type="EMBL" id="DVJS01000101">
    <property type="protein sequence ID" value="HIS97163.1"/>
    <property type="molecule type" value="Genomic_DNA"/>
</dbReference>
<proteinExistence type="inferred from homology"/>
<dbReference type="GO" id="GO:0005975">
    <property type="term" value="P:carbohydrate metabolic process"/>
    <property type="evidence" value="ECO:0007669"/>
    <property type="project" value="InterPro"/>
</dbReference>
<evidence type="ECO:0000256" key="6">
    <source>
        <dbReference type="ARBA" id="ARBA00022833"/>
    </source>
</evidence>
<reference evidence="14" key="1">
    <citation type="submission" date="2020-10" db="EMBL/GenBank/DDBJ databases">
        <authorList>
            <person name="Gilroy R."/>
        </authorList>
    </citation>
    <scope>NUCLEOTIDE SEQUENCE</scope>
    <source>
        <strain evidence="14">ChiHecec3B27-6122</strain>
    </source>
</reference>
<feature type="domain" description="Glycoside hydrolase family 42 N-terminal" evidence="12">
    <location>
        <begin position="6"/>
        <end position="379"/>
    </location>
</feature>
<accession>A0A9D1G4L6</accession>
<evidence type="ECO:0000256" key="4">
    <source>
        <dbReference type="ARBA" id="ARBA00022723"/>
    </source>
</evidence>
<keyword evidence="5 8" id="KW-0378">Hydrolase</keyword>
<evidence type="ECO:0000256" key="2">
    <source>
        <dbReference type="ARBA" id="ARBA00005940"/>
    </source>
</evidence>
<evidence type="ECO:0000256" key="3">
    <source>
        <dbReference type="ARBA" id="ARBA00012756"/>
    </source>
</evidence>
<feature type="active site" description="Proton donor" evidence="9">
    <location>
        <position position="142"/>
    </location>
</feature>
<dbReference type="EC" id="3.2.1.23" evidence="3 8"/>
<gene>
    <name evidence="14" type="ORF">IAD42_04230</name>
</gene>
<feature type="domain" description="Beta-galactosidase trimerisation" evidence="13">
    <location>
        <begin position="392"/>
        <end position="592"/>
    </location>
</feature>